<dbReference type="InterPro" id="IPR020892">
    <property type="entry name" value="Cyclophilin-type_PPIase_CS"/>
</dbReference>
<dbReference type="Gene3D" id="2.40.100.10">
    <property type="entry name" value="Cyclophilin-like"/>
    <property type="match status" value="1"/>
</dbReference>
<dbReference type="PIRSF" id="PIRSF001467">
    <property type="entry name" value="Peptidylpro_ismrse"/>
    <property type="match status" value="1"/>
</dbReference>
<comment type="catalytic activity">
    <reaction evidence="1 4">
        <text>[protein]-peptidylproline (omega=180) = [protein]-peptidylproline (omega=0)</text>
        <dbReference type="Rhea" id="RHEA:16237"/>
        <dbReference type="Rhea" id="RHEA-COMP:10747"/>
        <dbReference type="Rhea" id="RHEA-COMP:10748"/>
        <dbReference type="ChEBI" id="CHEBI:83833"/>
        <dbReference type="ChEBI" id="CHEBI:83834"/>
        <dbReference type="EC" id="5.2.1.8"/>
    </reaction>
</comment>
<sequence length="203" mass="21757">MFRILAVAITCQVLVVAADTDNTATVTKEVFLDISIGGRPAGKIVLGVFGNTAPKTVANFVALADHEYGFGYKGSTFHRVIKNFMIQGGDFTNGDGTGGKSIYGQYFDDENFAIKHYGPGWLCMANAGANTNGSQFYITLVKTPWLDGSHTCFGKVLEGMDVVKKIAQSQTDTHDKPIESVTITNSGTINVSSPFETLKDAVV</sequence>
<dbReference type="PRINTS" id="PR00153">
    <property type="entry name" value="CSAPPISMRASE"/>
</dbReference>
<evidence type="ECO:0000256" key="4">
    <source>
        <dbReference type="RuleBase" id="RU363019"/>
    </source>
</evidence>
<organism evidence="6 7">
    <name type="scientific">Actinia tenebrosa</name>
    <name type="common">Australian red waratah sea anemone</name>
    <dbReference type="NCBI Taxonomy" id="6105"/>
    <lineage>
        <taxon>Eukaryota</taxon>
        <taxon>Metazoa</taxon>
        <taxon>Cnidaria</taxon>
        <taxon>Anthozoa</taxon>
        <taxon>Hexacorallia</taxon>
        <taxon>Actiniaria</taxon>
        <taxon>Actiniidae</taxon>
        <taxon>Actinia</taxon>
    </lineage>
</organism>
<evidence type="ECO:0000256" key="3">
    <source>
        <dbReference type="ARBA" id="ARBA00023235"/>
    </source>
</evidence>
<dbReference type="GO" id="GO:0006457">
    <property type="term" value="P:protein folding"/>
    <property type="evidence" value="ECO:0007669"/>
    <property type="project" value="InterPro"/>
</dbReference>
<dbReference type="PANTHER" id="PTHR11071:SF561">
    <property type="entry name" value="PEPTIDYL-PROLYL CIS-TRANS ISOMERASE D-RELATED"/>
    <property type="match status" value="1"/>
</dbReference>
<dbReference type="GO" id="GO:0003755">
    <property type="term" value="F:peptidyl-prolyl cis-trans isomerase activity"/>
    <property type="evidence" value="ECO:0007669"/>
    <property type="project" value="UniProtKB-UniRule"/>
</dbReference>
<feature type="signal peptide" evidence="4">
    <location>
        <begin position="1"/>
        <end position="18"/>
    </location>
</feature>
<reference evidence="7" key="1">
    <citation type="submission" date="2025-08" db="UniProtKB">
        <authorList>
            <consortium name="RefSeq"/>
        </authorList>
    </citation>
    <scope>IDENTIFICATION</scope>
    <source>
        <tissue evidence="7">Tentacle</tissue>
    </source>
</reference>
<gene>
    <name evidence="7" type="primary">LOC116304850</name>
</gene>
<keyword evidence="2 4" id="KW-0697">Rotamase</keyword>
<dbReference type="GO" id="GO:0016018">
    <property type="term" value="F:cyclosporin A binding"/>
    <property type="evidence" value="ECO:0007669"/>
    <property type="project" value="TreeGrafter"/>
</dbReference>
<evidence type="ECO:0000313" key="7">
    <source>
        <dbReference type="RefSeq" id="XP_031570499.1"/>
    </source>
</evidence>
<accession>A0A6P8ITY4</accession>
<dbReference type="InterPro" id="IPR029000">
    <property type="entry name" value="Cyclophilin-like_dom_sf"/>
</dbReference>
<feature type="chain" id="PRO_5028521367" description="Peptidyl-prolyl cis-trans isomerase" evidence="4">
    <location>
        <begin position="19"/>
        <end position="203"/>
    </location>
</feature>
<dbReference type="InterPro" id="IPR024936">
    <property type="entry name" value="Cyclophilin-type_PPIase"/>
</dbReference>
<dbReference type="Pfam" id="PF00160">
    <property type="entry name" value="Pro_isomerase"/>
    <property type="match status" value="1"/>
</dbReference>
<dbReference type="EC" id="5.2.1.8" evidence="4"/>
<evidence type="ECO:0000256" key="2">
    <source>
        <dbReference type="ARBA" id="ARBA00023110"/>
    </source>
</evidence>
<dbReference type="Proteomes" id="UP000515163">
    <property type="component" value="Unplaced"/>
</dbReference>
<dbReference type="GeneID" id="116304850"/>
<dbReference type="PROSITE" id="PS00170">
    <property type="entry name" value="CSA_PPIASE_1"/>
    <property type="match status" value="1"/>
</dbReference>
<dbReference type="FunFam" id="2.40.100.10:FF:000001">
    <property type="entry name" value="Peptidyl-prolyl cis-trans isomerase"/>
    <property type="match status" value="1"/>
</dbReference>
<comment type="similarity">
    <text evidence="4">Belongs to the cyclophilin-type PPIase family.</text>
</comment>
<dbReference type="SUPFAM" id="SSF50891">
    <property type="entry name" value="Cyclophilin-like"/>
    <property type="match status" value="1"/>
</dbReference>
<protein>
    <recommendedName>
        <fullName evidence="4">Peptidyl-prolyl cis-trans isomerase</fullName>
        <shortName evidence="4">PPIase</shortName>
        <ecNumber evidence="4">5.2.1.8</ecNumber>
    </recommendedName>
</protein>
<evidence type="ECO:0000313" key="6">
    <source>
        <dbReference type="Proteomes" id="UP000515163"/>
    </source>
</evidence>
<dbReference type="PANTHER" id="PTHR11071">
    <property type="entry name" value="PEPTIDYL-PROLYL CIS-TRANS ISOMERASE"/>
    <property type="match status" value="1"/>
</dbReference>
<proteinExistence type="inferred from homology"/>
<feature type="domain" description="PPIase cyclophilin-type" evidence="5">
    <location>
        <begin position="31"/>
        <end position="188"/>
    </location>
</feature>
<keyword evidence="4" id="KW-0732">Signal</keyword>
<dbReference type="PROSITE" id="PS50072">
    <property type="entry name" value="CSA_PPIASE_2"/>
    <property type="match status" value="1"/>
</dbReference>
<dbReference type="RefSeq" id="XP_031570499.1">
    <property type="nucleotide sequence ID" value="XM_031714639.1"/>
</dbReference>
<comment type="function">
    <text evidence="4">PPIases accelerate the folding of proteins. It catalyzes the cis-trans isomerization of proline imidic peptide bonds in oligopeptides.</text>
</comment>
<dbReference type="InParanoid" id="A0A6P8ITY4"/>
<keyword evidence="6" id="KW-1185">Reference proteome</keyword>
<keyword evidence="3 4" id="KW-0413">Isomerase</keyword>
<dbReference type="KEGG" id="aten:116304850"/>
<name>A0A6P8ITY4_ACTTE</name>
<dbReference type="AlphaFoldDB" id="A0A6P8ITY4"/>
<dbReference type="GO" id="GO:0005737">
    <property type="term" value="C:cytoplasm"/>
    <property type="evidence" value="ECO:0007669"/>
    <property type="project" value="TreeGrafter"/>
</dbReference>
<evidence type="ECO:0000256" key="1">
    <source>
        <dbReference type="ARBA" id="ARBA00000971"/>
    </source>
</evidence>
<evidence type="ECO:0000259" key="5">
    <source>
        <dbReference type="PROSITE" id="PS50072"/>
    </source>
</evidence>
<dbReference type="InterPro" id="IPR002130">
    <property type="entry name" value="Cyclophilin-type_PPIase_dom"/>
</dbReference>
<dbReference type="OrthoDB" id="193499at2759"/>